<dbReference type="PANTHER" id="PTHR33678">
    <property type="entry name" value="BLL1576 PROTEIN"/>
    <property type="match status" value="1"/>
</dbReference>
<dbReference type="PANTHER" id="PTHR33678:SF1">
    <property type="entry name" value="BLL1576 PROTEIN"/>
    <property type="match status" value="1"/>
</dbReference>
<reference evidence="2 3" key="1">
    <citation type="submission" date="2020-08" db="EMBL/GenBank/DDBJ databases">
        <title>Functional genomics of gut bacteria from endangered species of beetles.</title>
        <authorList>
            <person name="Carlos-Shanley C."/>
        </authorList>
    </citation>
    <scope>NUCLEOTIDE SEQUENCE [LARGE SCALE GENOMIC DNA]</scope>
    <source>
        <strain evidence="2 3">S00245</strain>
    </source>
</reference>
<accession>A0A7W7KDG6</accession>
<dbReference type="Proteomes" id="UP000555448">
    <property type="component" value="Unassembled WGS sequence"/>
</dbReference>
<proteinExistence type="predicted"/>
<dbReference type="RefSeq" id="WP_184250264.1">
    <property type="nucleotide sequence ID" value="NZ_JACHLR010000033.1"/>
</dbReference>
<gene>
    <name evidence="2" type="ORF">HNO88_004164</name>
</gene>
<protein>
    <submittedName>
        <fullName evidence="2">Transposase</fullName>
    </submittedName>
</protein>
<comment type="caution">
    <text evidence="2">The sequence shown here is derived from an EMBL/GenBank/DDBJ whole genome shotgun (WGS) entry which is preliminary data.</text>
</comment>
<dbReference type="EMBL" id="JACHLR010000033">
    <property type="protein sequence ID" value="MBB4860819.1"/>
    <property type="molecule type" value="Genomic_DNA"/>
</dbReference>
<feature type="domain" description="Transposase IS66 central" evidence="1">
    <location>
        <begin position="49"/>
        <end position="77"/>
    </location>
</feature>
<evidence type="ECO:0000313" key="3">
    <source>
        <dbReference type="Proteomes" id="UP000555448"/>
    </source>
</evidence>
<dbReference type="InterPro" id="IPR004291">
    <property type="entry name" value="Transposase_IS66_central"/>
</dbReference>
<name>A0A7W7KDG6_9SPHN</name>
<dbReference type="AlphaFoldDB" id="A0A7W7KDG6"/>
<dbReference type="Pfam" id="PF03050">
    <property type="entry name" value="DDE_Tnp_IS66"/>
    <property type="match status" value="1"/>
</dbReference>
<dbReference type="InterPro" id="IPR052344">
    <property type="entry name" value="Transposase-related"/>
</dbReference>
<evidence type="ECO:0000259" key="1">
    <source>
        <dbReference type="Pfam" id="PF03050"/>
    </source>
</evidence>
<evidence type="ECO:0000313" key="2">
    <source>
        <dbReference type="EMBL" id="MBB4860819.1"/>
    </source>
</evidence>
<keyword evidence="3" id="KW-1185">Reference proteome</keyword>
<organism evidence="2 3">
    <name type="scientific">Novosphingobium chloroacetimidivorans</name>
    <dbReference type="NCBI Taxonomy" id="1428314"/>
    <lineage>
        <taxon>Bacteria</taxon>
        <taxon>Pseudomonadati</taxon>
        <taxon>Pseudomonadota</taxon>
        <taxon>Alphaproteobacteria</taxon>
        <taxon>Sphingomonadales</taxon>
        <taxon>Sphingomonadaceae</taxon>
        <taxon>Novosphingobium</taxon>
    </lineage>
</organism>
<sequence length="79" mass="8902">MTGEDVAERLGVVPTTFRVLVTRRPRLGRRACKSRFVQARARARVVDGGIPTEALIAQVLVAKYADHLPLYRQAQIYPR</sequence>